<comment type="similarity">
    <text evidence="5">Belongs to the SAT4 family.</text>
</comment>
<evidence type="ECO:0000256" key="4">
    <source>
        <dbReference type="ARBA" id="ARBA00023136"/>
    </source>
</evidence>
<evidence type="ECO:0000256" key="6">
    <source>
        <dbReference type="SAM" id="MobiDB-lite"/>
    </source>
</evidence>
<sequence length="363" mass="40197">MPGRLHEQTQQDSCIGVAIAFTAVSVLIFSLRVYTRTRILSNFGKDDAAMLSALFFTIAYLAALFVARDNGMGFSGATLTLDQMQNLIKATLAIQCMYYVLIFSIKVSILFLYLRFAANQTFARSCIATIHVLTVFTIISILICLLQCLPLRKMWDVTSTIQGHCINTTAFFYFTSSFNILTDIWILVLPIPTLLRIQRPTREKLGLLIVFSLGAFSCIASIVRLHAIRIYTLSKDPFYDSVPINLWSMIEVNIGIWCASIPALKALVSRRQRERSRGGGGYASYASGGRSRGVKEGRMSAIEHTESGTGTVVPQRALGREDVRLGPVGGGGRDRELARKASLGESFYRESSDENVFLPGKFV</sequence>
<gene>
    <name evidence="9" type="ORF">M011DRAFT_473633</name>
</gene>
<evidence type="ECO:0000256" key="1">
    <source>
        <dbReference type="ARBA" id="ARBA00004141"/>
    </source>
</evidence>
<dbReference type="EMBL" id="MU006562">
    <property type="protein sequence ID" value="KAF2751119.1"/>
    <property type="molecule type" value="Genomic_DNA"/>
</dbReference>
<evidence type="ECO:0000313" key="9">
    <source>
        <dbReference type="EMBL" id="KAF2751119.1"/>
    </source>
</evidence>
<name>A0A6A6VMS2_9PLEO</name>
<dbReference type="Pfam" id="PF20684">
    <property type="entry name" value="Fung_rhodopsin"/>
    <property type="match status" value="1"/>
</dbReference>
<dbReference type="OrthoDB" id="5329176at2759"/>
<feature type="domain" description="Rhodopsin" evidence="8">
    <location>
        <begin position="31"/>
        <end position="270"/>
    </location>
</feature>
<feature type="transmembrane region" description="Helical" evidence="7">
    <location>
        <begin position="207"/>
        <end position="227"/>
    </location>
</feature>
<evidence type="ECO:0000256" key="7">
    <source>
        <dbReference type="SAM" id="Phobius"/>
    </source>
</evidence>
<dbReference type="Proteomes" id="UP000799440">
    <property type="component" value="Unassembled WGS sequence"/>
</dbReference>
<feature type="transmembrane region" description="Helical" evidence="7">
    <location>
        <begin position="170"/>
        <end position="195"/>
    </location>
</feature>
<dbReference type="InterPro" id="IPR049326">
    <property type="entry name" value="Rhodopsin_dom_fungi"/>
</dbReference>
<feature type="transmembrane region" description="Helical" evidence="7">
    <location>
        <begin position="87"/>
        <end position="114"/>
    </location>
</feature>
<dbReference type="InterPro" id="IPR052337">
    <property type="entry name" value="SAT4-like"/>
</dbReference>
<dbReference type="PANTHER" id="PTHR33048">
    <property type="entry name" value="PTH11-LIKE INTEGRAL MEMBRANE PROTEIN (AFU_ORTHOLOGUE AFUA_5G11245)"/>
    <property type="match status" value="1"/>
</dbReference>
<keyword evidence="3 7" id="KW-1133">Transmembrane helix</keyword>
<comment type="subcellular location">
    <subcellularLocation>
        <location evidence="1">Membrane</location>
        <topology evidence="1">Multi-pass membrane protein</topology>
    </subcellularLocation>
</comment>
<feature type="region of interest" description="Disordered" evidence="6">
    <location>
        <begin position="276"/>
        <end position="296"/>
    </location>
</feature>
<evidence type="ECO:0000259" key="8">
    <source>
        <dbReference type="Pfam" id="PF20684"/>
    </source>
</evidence>
<reference evidence="9" key="1">
    <citation type="journal article" date="2020" name="Stud. Mycol.">
        <title>101 Dothideomycetes genomes: a test case for predicting lifestyles and emergence of pathogens.</title>
        <authorList>
            <person name="Haridas S."/>
            <person name="Albert R."/>
            <person name="Binder M."/>
            <person name="Bloem J."/>
            <person name="Labutti K."/>
            <person name="Salamov A."/>
            <person name="Andreopoulos B."/>
            <person name="Baker S."/>
            <person name="Barry K."/>
            <person name="Bills G."/>
            <person name="Bluhm B."/>
            <person name="Cannon C."/>
            <person name="Castanera R."/>
            <person name="Culley D."/>
            <person name="Daum C."/>
            <person name="Ezra D."/>
            <person name="Gonzalez J."/>
            <person name="Henrissat B."/>
            <person name="Kuo A."/>
            <person name="Liang C."/>
            <person name="Lipzen A."/>
            <person name="Lutzoni F."/>
            <person name="Magnuson J."/>
            <person name="Mondo S."/>
            <person name="Nolan M."/>
            <person name="Ohm R."/>
            <person name="Pangilinan J."/>
            <person name="Park H.-J."/>
            <person name="Ramirez L."/>
            <person name="Alfaro M."/>
            <person name="Sun H."/>
            <person name="Tritt A."/>
            <person name="Yoshinaga Y."/>
            <person name="Zwiers L.-H."/>
            <person name="Turgeon B."/>
            <person name="Goodwin S."/>
            <person name="Spatafora J."/>
            <person name="Crous P."/>
            <person name="Grigoriev I."/>
        </authorList>
    </citation>
    <scope>NUCLEOTIDE SEQUENCE</scope>
    <source>
        <strain evidence="9">CBS 119925</strain>
    </source>
</reference>
<feature type="transmembrane region" description="Helical" evidence="7">
    <location>
        <begin position="126"/>
        <end position="150"/>
    </location>
</feature>
<evidence type="ECO:0000256" key="5">
    <source>
        <dbReference type="ARBA" id="ARBA00038359"/>
    </source>
</evidence>
<keyword evidence="4 7" id="KW-0472">Membrane</keyword>
<dbReference type="PANTHER" id="PTHR33048:SF123">
    <property type="entry name" value="INTEGRAL MEMBRANE PROTEIN"/>
    <property type="match status" value="1"/>
</dbReference>
<protein>
    <recommendedName>
        <fullName evidence="8">Rhodopsin domain-containing protein</fullName>
    </recommendedName>
</protein>
<accession>A0A6A6VMS2</accession>
<dbReference type="AlphaFoldDB" id="A0A6A6VMS2"/>
<evidence type="ECO:0000256" key="3">
    <source>
        <dbReference type="ARBA" id="ARBA00022989"/>
    </source>
</evidence>
<keyword evidence="2 7" id="KW-0812">Transmembrane</keyword>
<evidence type="ECO:0000313" key="10">
    <source>
        <dbReference type="Proteomes" id="UP000799440"/>
    </source>
</evidence>
<dbReference type="GO" id="GO:0016020">
    <property type="term" value="C:membrane"/>
    <property type="evidence" value="ECO:0007669"/>
    <property type="project" value="UniProtKB-SubCell"/>
</dbReference>
<evidence type="ECO:0000256" key="2">
    <source>
        <dbReference type="ARBA" id="ARBA00022692"/>
    </source>
</evidence>
<proteinExistence type="inferred from homology"/>
<feature type="transmembrane region" description="Helical" evidence="7">
    <location>
        <begin position="247"/>
        <end position="268"/>
    </location>
</feature>
<feature type="transmembrane region" description="Helical" evidence="7">
    <location>
        <begin position="47"/>
        <end position="67"/>
    </location>
</feature>
<keyword evidence="10" id="KW-1185">Reference proteome</keyword>
<feature type="transmembrane region" description="Helical" evidence="7">
    <location>
        <begin position="15"/>
        <end position="35"/>
    </location>
</feature>
<organism evidence="9 10">
    <name type="scientific">Sporormia fimetaria CBS 119925</name>
    <dbReference type="NCBI Taxonomy" id="1340428"/>
    <lineage>
        <taxon>Eukaryota</taxon>
        <taxon>Fungi</taxon>
        <taxon>Dikarya</taxon>
        <taxon>Ascomycota</taxon>
        <taxon>Pezizomycotina</taxon>
        <taxon>Dothideomycetes</taxon>
        <taxon>Pleosporomycetidae</taxon>
        <taxon>Pleosporales</taxon>
        <taxon>Sporormiaceae</taxon>
        <taxon>Sporormia</taxon>
    </lineage>
</organism>